<evidence type="ECO:0000313" key="7">
    <source>
        <dbReference type="Proteomes" id="UP000029224"/>
    </source>
</evidence>
<proteinExistence type="inferred from homology"/>
<dbReference type="Proteomes" id="UP000029224">
    <property type="component" value="Unassembled WGS sequence"/>
</dbReference>
<feature type="transmembrane region" description="Helical" evidence="4">
    <location>
        <begin position="429"/>
        <end position="448"/>
    </location>
</feature>
<dbReference type="SMART" id="SM00062">
    <property type="entry name" value="PBPb"/>
    <property type="match status" value="1"/>
</dbReference>
<dbReference type="InterPro" id="IPR001638">
    <property type="entry name" value="Solute-binding_3/MltF_N"/>
</dbReference>
<comment type="caution">
    <text evidence="6">The sequence shown here is derived from an EMBL/GenBank/DDBJ whole genome shotgun (WGS) entry which is preliminary data.</text>
</comment>
<feature type="domain" description="GGDEF" evidence="5">
    <location>
        <begin position="476"/>
        <end position="604"/>
    </location>
</feature>
<dbReference type="SMART" id="SM00267">
    <property type="entry name" value="GGDEF"/>
    <property type="match status" value="1"/>
</dbReference>
<dbReference type="SUPFAM" id="SSF53850">
    <property type="entry name" value="Periplasmic binding protein-like II"/>
    <property type="match status" value="2"/>
</dbReference>
<name>A0A090TK10_9VIBR</name>
<evidence type="ECO:0000313" key="6">
    <source>
        <dbReference type="EMBL" id="GAL31712.1"/>
    </source>
</evidence>
<dbReference type="PANTHER" id="PTHR35936:SF37">
    <property type="entry name" value="AMINO ACID ABC TRANSPORTER SUBSTRATE-BINDING PROTEIN"/>
    <property type="match status" value="1"/>
</dbReference>
<feature type="region of interest" description="Disordered" evidence="3">
    <location>
        <begin position="601"/>
        <end position="624"/>
    </location>
</feature>
<dbReference type="InterPro" id="IPR000160">
    <property type="entry name" value="GGDEF_dom"/>
</dbReference>
<evidence type="ECO:0000259" key="5">
    <source>
        <dbReference type="PROSITE" id="PS50887"/>
    </source>
</evidence>
<dbReference type="NCBIfam" id="TIGR00254">
    <property type="entry name" value="GGDEF"/>
    <property type="match status" value="1"/>
</dbReference>
<keyword evidence="4" id="KW-1133">Transmembrane helix</keyword>
<dbReference type="AlphaFoldDB" id="A0A090TK10"/>
<dbReference type="Gene3D" id="3.30.70.270">
    <property type="match status" value="1"/>
</dbReference>
<dbReference type="InterPro" id="IPR029787">
    <property type="entry name" value="Nucleotide_cyclase"/>
</dbReference>
<keyword evidence="4" id="KW-0472">Membrane</keyword>
<keyword evidence="2" id="KW-0732">Signal</keyword>
<dbReference type="Pfam" id="PF00990">
    <property type="entry name" value="GGDEF"/>
    <property type="match status" value="1"/>
</dbReference>
<reference evidence="6 7" key="1">
    <citation type="submission" date="2014-09" db="EMBL/GenBank/DDBJ databases">
        <title>Vibrio maritimus JCM 19240. (C210) whole genome shotgun sequence.</title>
        <authorList>
            <person name="Sawabe T."/>
            <person name="Meirelles P."/>
            <person name="Nakanishi M."/>
            <person name="Sayaka M."/>
            <person name="Hattori M."/>
            <person name="Ohkuma M."/>
        </authorList>
    </citation>
    <scope>NUCLEOTIDE SEQUENCE [LARGE SCALE GENOMIC DNA]</scope>
    <source>
        <strain evidence="6 7">JCM 19240</strain>
    </source>
</reference>
<dbReference type="EMBL" id="BBMT01000001">
    <property type="protein sequence ID" value="GAL31712.1"/>
    <property type="molecule type" value="Genomic_DNA"/>
</dbReference>
<keyword evidence="7" id="KW-1185">Reference proteome</keyword>
<reference evidence="6 7" key="2">
    <citation type="submission" date="2014-09" db="EMBL/GenBank/DDBJ databases">
        <authorList>
            <consortium name="NBRP consortium"/>
            <person name="Sawabe T."/>
            <person name="Meirelles P."/>
            <person name="Nakanishi M."/>
            <person name="Sayaka M."/>
            <person name="Hattori M."/>
            <person name="Ohkuma M."/>
        </authorList>
    </citation>
    <scope>NUCLEOTIDE SEQUENCE [LARGE SCALE GENOMIC DNA]</scope>
    <source>
        <strain evidence="6 7">JCM 19240</strain>
    </source>
</reference>
<dbReference type="Gene3D" id="3.40.190.10">
    <property type="entry name" value="Periplasmic binding protein-like II"/>
    <property type="match status" value="4"/>
</dbReference>
<dbReference type="CDD" id="cd01949">
    <property type="entry name" value="GGDEF"/>
    <property type="match status" value="1"/>
</dbReference>
<evidence type="ECO:0000256" key="3">
    <source>
        <dbReference type="SAM" id="MobiDB-lite"/>
    </source>
</evidence>
<keyword evidence="4" id="KW-0812">Transmembrane</keyword>
<dbReference type="InterPro" id="IPR043128">
    <property type="entry name" value="Rev_trsase/Diguanyl_cyclase"/>
</dbReference>
<dbReference type="PANTHER" id="PTHR35936">
    <property type="entry name" value="MEMBRANE-BOUND LYTIC MUREIN TRANSGLYCOSYLASE F"/>
    <property type="match status" value="1"/>
</dbReference>
<dbReference type="PROSITE" id="PS50887">
    <property type="entry name" value="GGDEF"/>
    <property type="match status" value="1"/>
</dbReference>
<comment type="similarity">
    <text evidence="1">Belongs to the bacterial solute-binding protein 3 family.</text>
</comment>
<dbReference type="Pfam" id="PF00497">
    <property type="entry name" value="SBP_bac_3"/>
    <property type="match status" value="1"/>
</dbReference>
<evidence type="ECO:0000256" key="2">
    <source>
        <dbReference type="ARBA" id="ARBA00022729"/>
    </source>
</evidence>
<organism evidence="6 7">
    <name type="scientific">Vibrio maritimus</name>
    <dbReference type="NCBI Taxonomy" id="990268"/>
    <lineage>
        <taxon>Bacteria</taxon>
        <taxon>Pseudomonadati</taxon>
        <taxon>Pseudomonadota</taxon>
        <taxon>Gammaproteobacteria</taxon>
        <taxon>Vibrionales</taxon>
        <taxon>Vibrionaceae</taxon>
        <taxon>Vibrio</taxon>
    </lineage>
</organism>
<dbReference type="OrthoDB" id="9180959at2"/>
<protein>
    <submittedName>
        <fullName evidence="6">Sensory box/GGDEF family protein</fullName>
    </submittedName>
</protein>
<dbReference type="SUPFAM" id="SSF55073">
    <property type="entry name" value="Nucleotide cyclase"/>
    <property type="match status" value="1"/>
</dbReference>
<sequence>MVEVESQRHGINLLEVGRVDFVANVVSSEVNGDKIIYSSPTNLEPVFAVSRKPIDWHKKLRVGLLTSSPYKNYLTEALPEVTPVEFTTKSEVFTQLYQGGLDVFLMTYRDISRVAKYDVYIEPVDSLLKLPPASVVALKNSRAEFLLSDIATVAEKTKNAHTIYDTIQDVILSARLEALEYKANRLFPLSYNLKIALENRKPFSFFESGAHKGIMLEVIAKACHLLKFHCTVADTKNMTWEDIESQFIQGEVDVIAPYVASQPRKQHTYFSDVVHEAEIYVVKRVGYKDHYYHSVSELFLEKLGAVKADYSEYLWNRYLPNKAVTFFGTQEALIQALLKGQVDYIMLDSVSLNAMLADELLPIRPEMNIPSVHSVPVAVGFSKRDRHEEVAALFSEAFELVSIEKVINAYDSPPDWQKIWLSHNRISTLIYIIALLIIIMACVVAVLLHKTSRTDALTGLKNLRSLERSYAKGLKVGETVLYLDVNRFKQINDKLGHKVGDSLLVLLGKRIKKYWNGDAYRVGGDEFVLIGTPTNAQLRDSRALLGEFLVPLEREKSSILVSVAMGVFRASKPIELEEALAKADALCTKTKLKIMSVQRELQSRSNARPPKSYSDRAYTLGYLP</sequence>
<evidence type="ECO:0000256" key="1">
    <source>
        <dbReference type="ARBA" id="ARBA00010333"/>
    </source>
</evidence>
<gene>
    <name evidence="6" type="ORF">JCM19240_5143</name>
</gene>
<accession>A0A090TK10</accession>
<evidence type="ECO:0000256" key="4">
    <source>
        <dbReference type="SAM" id="Phobius"/>
    </source>
</evidence>